<evidence type="ECO:0000313" key="1">
    <source>
        <dbReference type="EMBL" id="ONK57158.1"/>
    </source>
</evidence>
<dbReference type="AlphaFoldDB" id="A0A5P1E3Q1"/>
<organism evidence="1 2">
    <name type="scientific">Asparagus officinalis</name>
    <name type="common">Garden asparagus</name>
    <dbReference type="NCBI Taxonomy" id="4686"/>
    <lineage>
        <taxon>Eukaryota</taxon>
        <taxon>Viridiplantae</taxon>
        <taxon>Streptophyta</taxon>
        <taxon>Embryophyta</taxon>
        <taxon>Tracheophyta</taxon>
        <taxon>Spermatophyta</taxon>
        <taxon>Magnoliopsida</taxon>
        <taxon>Liliopsida</taxon>
        <taxon>Asparagales</taxon>
        <taxon>Asparagaceae</taxon>
        <taxon>Asparagoideae</taxon>
        <taxon>Asparagus</taxon>
    </lineage>
</organism>
<protein>
    <submittedName>
        <fullName evidence="1">Uncharacterized protein</fullName>
    </submittedName>
</protein>
<accession>A0A5P1E3Q1</accession>
<gene>
    <name evidence="1" type="ORF">A4U43_C10F17200</name>
</gene>
<evidence type="ECO:0000313" key="2">
    <source>
        <dbReference type="Proteomes" id="UP000243459"/>
    </source>
</evidence>
<keyword evidence="2" id="KW-1185">Reference proteome</keyword>
<name>A0A5P1E3Q1_ASPOF</name>
<dbReference type="EMBL" id="CM007390">
    <property type="protein sequence ID" value="ONK57158.1"/>
    <property type="molecule type" value="Genomic_DNA"/>
</dbReference>
<sequence>METYADEVGAPDSRETADLGGRVSRLMILWTKKRSGSPSQAPDSSVSTSSAAVAAVSGDGVLWMKQDVEKFLRDPAQQQLVFR</sequence>
<dbReference type="Gramene" id="ONK57158">
    <property type="protein sequence ID" value="ONK57158"/>
    <property type="gene ID" value="A4U43_C10F17200"/>
</dbReference>
<dbReference type="Proteomes" id="UP000243459">
    <property type="component" value="Chromosome 10"/>
</dbReference>
<reference evidence="2" key="1">
    <citation type="journal article" date="2017" name="Nat. Commun.">
        <title>The asparagus genome sheds light on the origin and evolution of a young Y chromosome.</title>
        <authorList>
            <person name="Harkess A."/>
            <person name="Zhou J."/>
            <person name="Xu C."/>
            <person name="Bowers J.E."/>
            <person name="Van der Hulst R."/>
            <person name="Ayyampalayam S."/>
            <person name="Mercati F."/>
            <person name="Riccardi P."/>
            <person name="McKain M.R."/>
            <person name="Kakrana A."/>
            <person name="Tang H."/>
            <person name="Ray J."/>
            <person name="Groenendijk J."/>
            <person name="Arikit S."/>
            <person name="Mathioni S.M."/>
            <person name="Nakano M."/>
            <person name="Shan H."/>
            <person name="Telgmann-Rauber A."/>
            <person name="Kanno A."/>
            <person name="Yue Z."/>
            <person name="Chen H."/>
            <person name="Li W."/>
            <person name="Chen Y."/>
            <person name="Xu X."/>
            <person name="Zhang Y."/>
            <person name="Luo S."/>
            <person name="Chen H."/>
            <person name="Gao J."/>
            <person name="Mao Z."/>
            <person name="Pires J.C."/>
            <person name="Luo M."/>
            <person name="Kudrna D."/>
            <person name="Wing R.A."/>
            <person name="Meyers B.C."/>
            <person name="Yi K."/>
            <person name="Kong H."/>
            <person name="Lavrijsen P."/>
            <person name="Sunseri F."/>
            <person name="Falavigna A."/>
            <person name="Ye Y."/>
            <person name="Leebens-Mack J.H."/>
            <person name="Chen G."/>
        </authorList>
    </citation>
    <scope>NUCLEOTIDE SEQUENCE [LARGE SCALE GENOMIC DNA]</scope>
    <source>
        <strain evidence="2">cv. DH0086</strain>
    </source>
</reference>
<proteinExistence type="predicted"/>